<dbReference type="InterPro" id="IPR050582">
    <property type="entry name" value="HAD-like_SerB"/>
</dbReference>
<dbReference type="GO" id="GO:0016787">
    <property type="term" value="F:hydrolase activity"/>
    <property type="evidence" value="ECO:0007669"/>
    <property type="project" value="UniProtKB-KW"/>
</dbReference>
<dbReference type="Gene3D" id="1.20.1440.100">
    <property type="entry name" value="SG protein - dephosphorylation function"/>
    <property type="match status" value="1"/>
</dbReference>
<dbReference type="Pfam" id="PF12710">
    <property type="entry name" value="HAD"/>
    <property type="match status" value="1"/>
</dbReference>
<dbReference type="EMBL" id="BMTP01000016">
    <property type="protein sequence ID" value="GGU58485.1"/>
    <property type="molecule type" value="Genomic_DNA"/>
</dbReference>
<comment type="similarity">
    <text evidence="1">Belongs to the HAD-like hydrolase superfamily. SerB family.</text>
</comment>
<feature type="region of interest" description="Disordered" evidence="5">
    <location>
        <begin position="620"/>
        <end position="643"/>
    </location>
</feature>
<organism evidence="6 7">
    <name type="scientific">Streptomyces lavendofoliae</name>
    <dbReference type="NCBI Taxonomy" id="67314"/>
    <lineage>
        <taxon>Bacteria</taxon>
        <taxon>Bacillati</taxon>
        <taxon>Actinomycetota</taxon>
        <taxon>Actinomycetes</taxon>
        <taxon>Kitasatosporales</taxon>
        <taxon>Streptomycetaceae</taxon>
        <taxon>Streptomyces</taxon>
    </lineage>
</organism>
<proteinExistence type="inferred from homology"/>
<evidence type="ECO:0000256" key="4">
    <source>
        <dbReference type="ARBA" id="ARBA00022842"/>
    </source>
</evidence>
<dbReference type="PANTHER" id="PTHR43344:SF13">
    <property type="entry name" value="PHOSPHATASE RV3661-RELATED"/>
    <property type="match status" value="1"/>
</dbReference>
<name>A0A918I3L0_9ACTN</name>
<evidence type="ECO:0000313" key="7">
    <source>
        <dbReference type="Proteomes" id="UP000636661"/>
    </source>
</evidence>
<sequence length="643" mass="70370">MPRTYRVGDLNGTRVLLTGADERLELALLERLSTAHPGCHVSVAEPGPTLAGPLDVIIHCAPALEPPFCPDTAFARHVLPLPELYHRLPAQPGPPHLLFVSLAAYSGTERGTVPESRWEHDADWRAELALARAAREEAERSSHRPVPARRRLRAARRAHRTAGPRIVAREAESLRRAWVHRRLREQGESRARALGMSDTAALAAALAERAAEELWGEHRLTILRPSLIGPALRRPYPGWSEGRAMTYPPEVASVSGPGAVVDIVPADLVADAVLAAAATAPKPGRPHYFHFGAGTAVPPWRGQERDRPHRSPGPRGVYVPSHVGYDDREMTALREAAAPSGLYDFDVRSIDWRTYPDAVRQARAARRLGEPVARKDALSVRPGPLTRADGASAVFDLDGTVLASDLVESYVWTRLALLPRRAWPAELMSLARDLPGYLMAERRGRSDFVHAFLRRYAGTGEAVLREVVLKTVGDALLHRVRPRAVRRIREHRAAGHRTILVTGTPEPLVAPLRPLFDDVAASRLHTREGVMTGALAAPPPVGEARALWLNRYATDHGLDLARAYGYADSYSDRAFLESVGRPCAVDPDARLLRHAVRHRWPVARWGAHTAGRWTALAAAVPPAGDRTPPPAGRPAPPTSKDTQ</sequence>
<keyword evidence="2" id="KW-0479">Metal-binding</keyword>
<accession>A0A918I3L0</accession>
<evidence type="ECO:0000313" key="6">
    <source>
        <dbReference type="EMBL" id="GGU58485.1"/>
    </source>
</evidence>
<evidence type="ECO:0000256" key="3">
    <source>
        <dbReference type="ARBA" id="ARBA00022801"/>
    </source>
</evidence>
<dbReference type="GO" id="GO:0046872">
    <property type="term" value="F:metal ion binding"/>
    <property type="evidence" value="ECO:0007669"/>
    <property type="project" value="UniProtKB-KW"/>
</dbReference>
<evidence type="ECO:0008006" key="8">
    <source>
        <dbReference type="Google" id="ProtNLM"/>
    </source>
</evidence>
<dbReference type="Gene3D" id="3.40.50.720">
    <property type="entry name" value="NAD(P)-binding Rossmann-like Domain"/>
    <property type="match status" value="1"/>
</dbReference>
<reference evidence="6" key="1">
    <citation type="journal article" date="2014" name="Int. J. Syst. Evol. Microbiol.">
        <title>Complete genome sequence of Corynebacterium casei LMG S-19264T (=DSM 44701T), isolated from a smear-ripened cheese.</title>
        <authorList>
            <consortium name="US DOE Joint Genome Institute (JGI-PGF)"/>
            <person name="Walter F."/>
            <person name="Albersmeier A."/>
            <person name="Kalinowski J."/>
            <person name="Ruckert C."/>
        </authorList>
    </citation>
    <scope>NUCLEOTIDE SEQUENCE</scope>
    <source>
        <strain evidence="6">JCM 4391</strain>
    </source>
</reference>
<dbReference type="InterPro" id="IPR036291">
    <property type="entry name" value="NAD(P)-bd_dom_sf"/>
</dbReference>
<keyword evidence="4" id="KW-0460">Magnesium</keyword>
<protein>
    <recommendedName>
        <fullName evidence="8">HAD-IB family hydrolase</fullName>
    </recommendedName>
</protein>
<dbReference type="SUPFAM" id="SSF56784">
    <property type="entry name" value="HAD-like"/>
    <property type="match status" value="1"/>
</dbReference>
<dbReference type="Gene3D" id="3.40.50.1000">
    <property type="entry name" value="HAD superfamily/HAD-like"/>
    <property type="match status" value="1"/>
</dbReference>
<dbReference type="RefSeq" id="WP_189553906.1">
    <property type="nucleotide sequence ID" value="NZ_BMTP01000016.1"/>
</dbReference>
<dbReference type="AlphaFoldDB" id="A0A918I3L0"/>
<dbReference type="InterPro" id="IPR023214">
    <property type="entry name" value="HAD_sf"/>
</dbReference>
<keyword evidence="3" id="KW-0378">Hydrolase</keyword>
<dbReference type="Proteomes" id="UP000636661">
    <property type="component" value="Unassembled WGS sequence"/>
</dbReference>
<evidence type="ECO:0000256" key="1">
    <source>
        <dbReference type="ARBA" id="ARBA00009184"/>
    </source>
</evidence>
<evidence type="ECO:0000256" key="5">
    <source>
        <dbReference type="SAM" id="MobiDB-lite"/>
    </source>
</evidence>
<dbReference type="SUPFAM" id="SSF51735">
    <property type="entry name" value="NAD(P)-binding Rossmann-fold domains"/>
    <property type="match status" value="1"/>
</dbReference>
<feature type="region of interest" description="Disordered" evidence="5">
    <location>
        <begin position="299"/>
        <end position="319"/>
    </location>
</feature>
<dbReference type="PANTHER" id="PTHR43344">
    <property type="entry name" value="PHOSPHOSERINE PHOSPHATASE"/>
    <property type="match status" value="1"/>
</dbReference>
<keyword evidence="7" id="KW-1185">Reference proteome</keyword>
<reference evidence="6" key="2">
    <citation type="submission" date="2020-09" db="EMBL/GenBank/DDBJ databases">
        <authorList>
            <person name="Sun Q."/>
            <person name="Ohkuma M."/>
        </authorList>
    </citation>
    <scope>NUCLEOTIDE SEQUENCE</scope>
    <source>
        <strain evidence="6">JCM 4391</strain>
    </source>
</reference>
<evidence type="ECO:0000256" key="2">
    <source>
        <dbReference type="ARBA" id="ARBA00022723"/>
    </source>
</evidence>
<feature type="compositionally biased region" description="Pro residues" evidence="5">
    <location>
        <begin position="627"/>
        <end position="637"/>
    </location>
</feature>
<gene>
    <name evidence="6" type="ORF">GCM10010274_54340</name>
</gene>
<dbReference type="InterPro" id="IPR036412">
    <property type="entry name" value="HAD-like_sf"/>
</dbReference>
<comment type="caution">
    <text evidence="6">The sequence shown here is derived from an EMBL/GenBank/DDBJ whole genome shotgun (WGS) entry which is preliminary data.</text>
</comment>